<keyword evidence="3" id="KW-0256">Endoplasmic reticulum</keyword>
<evidence type="ECO:0000256" key="1">
    <source>
        <dbReference type="ARBA" id="ARBA00004477"/>
    </source>
</evidence>
<dbReference type="AlphaFoldDB" id="A0A420H786"/>
<reference evidence="8 9" key="1">
    <citation type="journal article" date="2018" name="BMC Genomics">
        <title>Comparative genome analyses reveal sequence features reflecting distinct modes of host-adaptation between dicot and monocot powdery mildew.</title>
        <authorList>
            <person name="Wu Y."/>
            <person name="Ma X."/>
            <person name="Pan Z."/>
            <person name="Kale S.D."/>
            <person name="Song Y."/>
            <person name="King H."/>
            <person name="Zhang Q."/>
            <person name="Presley C."/>
            <person name="Deng X."/>
            <person name="Wei C.I."/>
            <person name="Xiao S."/>
        </authorList>
    </citation>
    <scope>NUCLEOTIDE SEQUENCE [LARGE SCALE GENOMIC DNA]</scope>
    <source>
        <strain evidence="8">UCSC1</strain>
    </source>
</reference>
<feature type="compositionally biased region" description="Basic and acidic residues" evidence="6">
    <location>
        <begin position="61"/>
        <end position="74"/>
    </location>
</feature>
<evidence type="ECO:0000256" key="7">
    <source>
        <dbReference type="SAM" id="Phobius"/>
    </source>
</evidence>
<feature type="transmembrane region" description="Helical" evidence="7">
    <location>
        <begin position="229"/>
        <end position="248"/>
    </location>
</feature>
<dbReference type="Proteomes" id="UP000285405">
    <property type="component" value="Unassembled WGS sequence"/>
</dbReference>
<dbReference type="Pfam" id="PF11712">
    <property type="entry name" value="Vma12"/>
    <property type="match status" value="1"/>
</dbReference>
<comment type="subcellular location">
    <subcellularLocation>
        <location evidence="1">Endoplasmic reticulum membrane</location>
        <topology evidence="1">Multi-pass membrane protein</topology>
    </subcellularLocation>
</comment>
<dbReference type="PANTHER" id="PTHR31394:SF1">
    <property type="entry name" value="TRANSMEMBRANE PROTEIN 199"/>
    <property type="match status" value="1"/>
</dbReference>
<dbReference type="PANTHER" id="PTHR31394">
    <property type="entry name" value="TRANSMEMBRANE PROTEIN 199"/>
    <property type="match status" value="1"/>
</dbReference>
<accession>A0A420H786</accession>
<dbReference type="GO" id="GO:0070072">
    <property type="term" value="P:vacuolar proton-transporting V-type ATPase complex assembly"/>
    <property type="evidence" value="ECO:0007669"/>
    <property type="project" value="InterPro"/>
</dbReference>
<dbReference type="OrthoDB" id="19981at2759"/>
<evidence type="ECO:0000313" key="8">
    <source>
        <dbReference type="EMBL" id="RKF53304.1"/>
    </source>
</evidence>
<evidence type="ECO:0000256" key="6">
    <source>
        <dbReference type="SAM" id="MobiDB-lite"/>
    </source>
</evidence>
<dbReference type="GO" id="GO:0005789">
    <property type="term" value="C:endoplasmic reticulum membrane"/>
    <property type="evidence" value="ECO:0007669"/>
    <property type="project" value="UniProtKB-SubCell"/>
</dbReference>
<evidence type="ECO:0000256" key="4">
    <source>
        <dbReference type="ARBA" id="ARBA00022989"/>
    </source>
</evidence>
<comment type="caution">
    <text evidence="8">The sequence shown here is derived from an EMBL/GenBank/DDBJ whole genome shotgun (WGS) entry which is preliminary data.</text>
</comment>
<evidence type="ECO:0000256" key="5">
    <source>
        <dbReference type="ARBA" id="ARBA00023136"/>
    </source>
</evidence>
<sequence length="307" mass="34538">MVLLTMTATIVEALLELQLSQIDNQISLNVDSSAVEKDKSPLQRLIHKKQTRCQEAHIIKDEQDDMSPKTENLKNPKLTQPEVGNPITHLQILDLSKLMKCRARGSYSLENMLRGSKIFIPPPSPRPEKTLEYKSLMTRLRREEEARLYKKMTKPASVRVSPQNFSTASAAHAFSNNHLSVTDEIDDVTYSDIKRQVTLIFNVLISILACGAAIWMVARGRSTQTRLALSLGGSILVGVAEVTVYSGYIRRINEAKIKENKKREVKEVIKTWKIGADDNVNPTIDTKNPVCSGSKEITQNTTVRRRK</sequence>
<evidence type="ECO:0000256" key="3">
    <source>
        <dbReference type="ARBA" id="ARBA00022824"/>
    </source>
</evidence>
<dbReference type="EMBL" id="MCBR01022251">
    <property type="protein sequence ID" value="RKF53304.1"/>
    <property type="molecule type" value="Genomic_DNA"/>
</dbReference>
<organism evidence="8 9">
    <name type="scientific">Golovinomyces cichoracearum</name>
    <dbReference type="NCBI Taxonomy" id="62708"/>
    <lineage>
        <taxon>Eukaryota</taxon>
        <taxon>Fungi</taxon>
        <taxon>Dikarya</taxon>
        <taxon>Ascomycota</taxon>
        <taxon>Pezizomycotina</taxon>
        <taxon>Leotiomycetes</taxon>
        <taxon>Erysiphales</taxon>
        <taxon>Erysiphaceae</taxon>
        <taxon>Golovinomyces</taxon>
    </lineage>
</organism>
<keyword evidence="2 7" id="KW-0812">Transmembrane</keyword>
<gene>
    <name evidence="8" type="ORF">GcC1_222020</name>
</gene>
<evidence type="ECO:0000313" key="9">
    <source>
        <dbReference type="Proteomes" id="UP000285405"/>
    </source>
</evidence>
<keyword evidence="5 7" id="KW-0472">Membrane</keyword>
<evidence type="ECO:0000256" key="2">
    <source>
        <dbReference type="ARBA" id="ARBA00022692"/>
    </source>
</evidence>
<name>A0A420H786_9PEZI</name>
<protein>
    <submittedName>
        <fullName evidence="8">Putative vacuolar h+-atpase assembly protein</fullName>
    </submittedName>
</protein>
<feature type="transmembrane region" description="Helical" evidence="7">
    <location>
        <begin position="199"/>
        <end position="217"/>
    </location>
</feature>
<dbReference type="InterPro" id="IPR021013">
    <property type="entry name" value="ATPase_Vma12"/>
</dbReference>
<keyword evidence="4 7" id="KW-1133">Transmembrane helix</keyword>
<proteinExistence type="predicted"/>
<feature type="region of interest" description="Disordered" evidence="6">
    <location>
        <begin position="61"/>
        <end position="82"/>
    </location>
</feature>
<feature type="region of interest" description="Disordered" evidence="6">
    <location>
        <begin position="285"/>
        <end position="307"/>
    </location>
</feature>